<proteinExistence type="predicted"/>
<gene>
    <name evidence="2" type="ORF">K466DRAFT_592222</name>
</gene>
<evidence type="ECO:0000256" key="1">
    <source>
        <dbReference type="SAM" id="MobiDB-lite"/>
    </source>
</evidence>
<organism evidence="2 3">
    <name type="scientific">Polyporus arcularius HHB13444</name>
    <dbReference type="NCBI Taxonomy" id="1314778"/>
    <lineage>
        <taxon>Eukaryota</taxon>
        <taxon>Fungi</taxon>
        <taxon>Dikarya</taxon>
        <taxon>Basidiomycota</taxon>
        <taxon>Agaricomycotina</taxon>
        <taxon>Agaricomycetes</taxon>
        <taxon>Polyporales</taxon>
        <taxon>Polyporaceae</taxon>
        <taxon>Polyporus</taxon>
    </lineage>
</organism>
<evidence type="ECO:0000313" key="2">
    <source>
        <dbReference type="EMBL" id="TFK79778.1"/>
    </source>
</evidence>
<reference evidence="2 3" key="1">
    <citation type="journal article" date="2019" name="Nat. Ecol. Evol.">
        <title>Megaphylogeny resolves global patterns of mushroom evolution.</title>
        <authorList>
            <person name="Varga T."/>
            <person name="Krizsan K."/>
            <person name="Foldi C."/>
            <person name="Dima B."/>
            <person name="Sanchez-Garcia M."/>
            <person name="Sanchez-Ramirez S."/>
            <person name="Szollosi G.J."/>
            <person name="Szarkandi J.G."/>
            <person name="Papp V."/>
            <person name="Albert L."/>
            <person name="Andreopoulos W."/>
            <person name="Angelini C."/>
            <person name="Antonin V."/>
            <person name="Barry K.W."/>
            <person name="Bougher N.L."/>
            <person name="Buchanan P."/>
            <person name="Buyck B."/>
            <person name="Bense V."/>
            <person name="Catcheside P."/>
            <person name="Chovatia M."/>
            <person name="Cooper J."/>
            <person name="Damon W."/>
            <person name="Desjardin D."/>
            <person name="Finy P."/>
            <person name="Geml J."/>
            <person name="Haridas S."/>
            <person name="Hughes K."/>
            <person name="Justo A."/>
            <person name="Karasinski D."/>
            <person name="Kautmanova I."/>
            <person name="Kiss B."/>
            <person name="Kocsube S."/>
            <person name="Kotiranta H."/>
            <person name="LaButti K.M."/>
            <person name="Lechner B.E."/>
            <person name="Liimatainen K."/>
            <person name="Lipzen A."/>
            <person name="Lukacs Z."/>
            <person name="Mihaltcheva S."/>
            <person name="Morgado L.N."/>
            <person name="Niskanen T."/>
            <person name="Noordeloos M.E."/>
            <person name="Ohm R.A."/>
            <person name="Ortiz-Santana B."/>
            <person name="Ovrebo C."/>
            <person name="Racz N."/>
            <person name="Riley R."/>
            <person name="Savchenko A."/>
            <person name="Shiryaev A."/>
            <person name="Soop K."/>
            <person name="Spirin V."/>
            <person name="Szebenyi C."/>
            <person name="Tomsovsky M."/>
            <person name="Tulloss R.E."/>
            <person name="Uehling J."/>
            <person name="Grigoriev I.V."/>
            <person name="Vagvolgyi C."/>
            <person name="Papp T."/>
            <person name="Martin F.M."/>
            <person name="Miettinen O."/>
            <person name="Hibbett D.S."/>
            <person name="Nagy L.G."/>
        </authorList>
    </citation>
    <scope>NUCLEOTIDE SEQUENCE [LARGE SCALE GENOMIC DNA]</scope>
    <source>
        <strain evidence="2 3">HHB13444</strain>
    </source>
</reference>
<evidence type="ECO:0000313" key="3">
    <source>
        <dbReference type="Proteomes" id="UP000308197"/>
    </source>
</evidence>
<feature type="region of interest" description="Disordered" evidence="1">
    <location>
        <begin position="1"/>
        <end position="26"/>
    </location>
</feature>
<sequence length="52" mass="6040">MFSLGRSRLPPYHDEPAEAAEQVSETPWLAPQIKHFMWRGPRTGQGPWHARK</sequence>
<accession>A0A5C3NTQ3</accession>
<keyword evidence="3" id="KW-1185">Reference proteome</keyword>
<dbReference type="Proteomes" id="UP000308197">
    <property type="component" value="Unassembled WGS sequence"/>
</dbReference>
<dbReference type="InParanoid" id="A0A5C3NTQ3"/>
<protein>
    <submittedName>
        <fullName evidence="2">Uncharacterized protein</fullName>
    </submittedName>
</protein>
<dbReference type="EMBL" id="ML211933">
    <property type="protein sequence ID" value="TFK79778.1"/>
    <property type="molecule type" value="Genomic_DNA"/>
</dbReference>
<name>A0A5C3NTQ3_9APHY</name>
<dbReference type="AlphaFoldDB" id="A0A5C3NTQ3"/>